<keyword evidence="2" id="KW-0677">Repeat</keyword>
<name>A0A3Q0F5S8_VIGRR</name>
<dbReference type="InterPro" id="IPR002182">
    <property type="entry name" value="NB-ARC"/>
</dbReference>
<dbReference type="PRINTS" id="PR00364">
    <property type="entry name" value="DISEASERSIST"/>
</dbReference>
<gene>
    <name evidence="8" type="primary">LOC106769127</name>
</gene>
<feature type="transmembrane region" description="Helical" evidence="5">
    <location>
        <begin position="625"/>
        <end position="648"/>
    </location>
</feature>
<dbReference type="PANTHER" id="PTHR11017:SF570">
    <property type="entry name" value="DISEASE RESISTANCE PROTEIN (TIR-NBS CLASS)-RELATED"/>
    <property type="match status" value="1"/>
</dbReference>
<dbReference type="SUPFAM" id="SSF52200">
    <property type="entry name" value="Toll/Interleukin receptor TIR domain"/>
    <property type="match status" value="1"/>
</dbReference>
<dbReference type="InterPro" id="IPR035897">
    <property type="entry name" value="Toll_tir_struct_dom_sf"/>
</dbReference>
<keyword evidence="5" id="KW-0472">Membrane</keyword>
<sequence length="1272" mass="145768">MTQLPSSSSSSSSTYEGTHDVFLSFRGDDTRSGFTGNLYKSLCDRGIHTFIDDEGLRKGEEIRPALFKAIEQSRIAIVVFSENYADSTYCLEELIVILECILRKGRLVWPVFYGVTPSYVRFQKGSYGKALAKHGERFKNDQEKLQKWKLALQVAAGLSGSHFKLKQGYEHELIRTIVEEVSKKINRSPLHVANYPIGLESRVQDVKLLLDVGSNRGVSMVGIFGIGGIGKTAIACAVYNAIADQFDVQCFLGDIRQKSMKYDLVQLQETVLSEMVGEKSIKLGSINRGMAVMKSKLQRKKVLLILDDVDKLEQLKALAGDPSWFGDGSKIIVTTRNRRFLRVHGVERTYEAKGLDDKEALELFSWHAFKRNEVGPGYLDISKRAVFRCNGLPLALEIIGSNLNGITMSEWEAALDTIERIPDEDIQEKLKVSYDGLKGNEKEVFLDMACFFRGYHLKDVINLLLQSRGFSPEYVIRMLVDKSLIKIDQYGFVQMHNLVEDMGREIVRQESPSEPGKRSRLWLYEDIVDVLENDKGTDTIEVIMLHLPKNREVLWNGSELKKMTNLKMLTIENADFSRGPEYLPSSLRVLKWRGYPTQSLPPEYDPRRLVMLDLSMSRNILGKQLNLMVCTIDIFLEIFCLFYIFIFINSMWKFPKLIAFSLAYQKFESLSEMVLRGCRFIKQAPDMSGAKNLRKLCLDNCKNLVQVHNSIGLLDKLTWFTAIGCTSLRTLPHSFKLTSLEYLSLRKCSSLQRLPNISEEMKHMKNLDLCGTAIEQLPYSFRKLTGLKYLVLDKCKRLNQIPINILMLPKLERLTAVKCGRYVNLILGKSEEQVRLASSDSLIDFRLNYNGLTPTSFPNVEFLVLTGCSFKVLPECISQCRFLKNLVLDNCKELQEIRVVPPKIKYLSAINCTLLSHESQNMLLNQRLHEGGGTDFSLPGTRLPEWFDHCTRGPSLSFWFRNKFPRMTLAVVGVLDKQGSFPMSRFHLLINGIQKLHCHFTVQSKLITYHIFLSDVLLKSYNGGLESVYGEDGWNHVEVSYVGPRVFPHSCRTKKGTIKWMGVHVHKQKTNMQDIRFINPWFPKRAHSEVSKADLQESFQSLPKRIRVSHRKEICEAPQTKQHEANSSYHGVSQRLWLAICSIAAPLNVKVLMWNICQDDLPTFEYLFRRKLVLSPLCPICGTEPETVEHVFLFCPWTRPLWFGSDFQWCIDVKEVQSFQLWLWHKLMEIQRVYPENANRISAQVGSICWSIWKGRNEFVLEGKPVNPLILR</sequence>
<dbReference type="SUPFAM" id="SSF46785">
    <property type="entry name" value="Winged helix' DNA-binding domain"/>
    <property type="match status" value="1"/>
</dbReference>
<evidence type="ECO:0000256" key="5">
    <source>
        <dbReference type="SAM" id="Phobius"/>
    </source>
</evidence>
<feature type="domain" description="TIR" evidence="6">
    <location>
        <begin position="17"/>
        <end position="185"/>
    </location>
</feature>
<dbReference type="RefSeq" id="XP_022638866.1">
    <property type="nucleotide sequence ID" value="XM_022783145.1"/>
</dbReference>
<dbReference type="GeneID" id="106769127"/>
<dbReference type="InterPro" id="IPR044974">
    <property type="entry name" value="Disease_R_plants"/>
</dbReference>
<evidence type="ECO:0000256" key="4">
    <source>
        <dbReference type="ARBA" id="ARBA00023027"/>
    </source>
</evidence>
<protein>
    <submittedName>
        <fullName evidence="8">TMV resistance protein N isoform X1</fullName>
    </submittedName>
</protein>
<dbReference type="InterPro" id="IPR027417">
    <property type="entry name" value="P-loop_NTPase"/>
</dbReference>
<dbReference type="FunFam" id="3.40.50.10140:FF:000007">
    <property type="entry name" value="Disease resistance protein (TIR-NBS-LRR class)"/>
    <property type="match status" value="1"/>
</dbReference>
<dbReference type="Gene3D" id="3.40.50.10140">
    <property type="entry name" value="Toll/interleukin-1 receptor homology (TIR) domain"/>
    <property type="match status" value="1"/>
</dbReference>
<dbReference type="SUPFAM" id="SSF52540">
    <property type="entry name" value="P-loop containing nucleoside triphosphate hydrolases"/>
    <property type="match status" value="1"/>
</dbReference>
<keyword evidence="5" id="KW-0812">Transmembrane</keyword>
<dbReference type="Pfam" id="PF23286">
    <property type="entry name" value="LRR_13"/>
    <property type="match status" value="1"/>
</dbReference>
<accession>A0A3Q0F5S8</accession>
<keyword evidence="1" id="KW-0433">Leucine-rich repeat</keyword>
<dbReference type="Pfam" id="PF00931">
    <property type="entry name" value="NB-ARC"/>
    <property type="match status" value="1"/>
</dbReference>
<dbReference type="Pfam" id="PF13966">
    <property type="entry name" value="zf-RVT"/>
    <property type="match status" value="1"/>
</dbReference>
<keyword evidence="7" id="KW-1185">Reference proteome</keyword>
<reference evidence="8" key="2">
    <citation type="submission" date="2025-08" db="UniProtKB">
        <authorList>
            <consortium name="RefSeq"/>
        </authorList>
    </citation>
    <scope>IDENTIFICATION</scope>
    <source>
        <tissue evidence="8">Leaf</tissue>
    </source>
</reference>
<evidence type="ECO:0000256" key="1">
    <source>
        <dbReference type="ARBA" id="ARBA00022614"/>
    </source>
</evidence>
<dbReference type="GO" id="GO:0006952">
    <property type="term" value="P:defense response"/>
    <property type="evidence" value="ECO:0007669"/>
    <property type="project" value="UniProtKB-KW"/>
</dbReference>
<evidence type="ECO:0000256" key="3">
    <source>
        <dbReference type="ARBA" id="ARBA00022821"/>
    </source>
</evidence>
<dbReference type="InterPro" id="IPR036390">
    <property type="entry name" value="WH_DNA-bd_sf"/>
</dbReference>
<dbReference type="Gene3D" id="1.10.8.430">
    <property type="entry name" value="Helical domain of apoptotic protease-activating factors"/>
    <property type="match status" value="1"/>
</dbReference>
<evidence type="ECO:0000256" key="2">
    <source>
        <dbReference type="ARBA" id="ARBA00022737"/>
    </source>
</evidence>
<dbReference type="AlphaFoldDB" id="A0A3Q0F5S8"/>
<organism evidence="7 8">
    <name type="scientific">Vigna radiata var. radiata</name>
    <name type="common">Mung bean</name>
    <name type="synonym">Phaseolus aureus</name>
    <dbReference type="NCBI Taxonomy" id="3916"/>
    <lineage>
        <taxon>Eukaryota</taxon>
        <taxon>Viridiplantae</taxon>
        <taxon>Streptophyta</taxon>
        <taxon>Embryophyta</taxon>
        <taxon>Tracheophyta</taxon>
        <taxon>Spermatophyta</taxon>
        <taxon>Magnoliopsida</taxon>
        <taxon>eudicotyledons</taxon>
        <taxon>Gunneridae</taxon>
        <taxon>Pentapetalae</taxon>
        <taxon>rosids</taxon>
        <taxon>fabids</taxon>
        <taxon>Fabales</taxon>
        <taxon>Fabaceae</taxon>
        <taxon>Papilionoideae</taxon>
        <taxon>50 kb inversion clade</taxon>
        <taxon>NPAAA clade</taxon>
        <taxon>indigoferoid/millettioid clade</taxon>
        <taxon>Phaseoleae</taxon>
        <taxon>Vigna</taxon>
    </lineage>
</organism>
<dbReference type="PROSITE" id="PS50104">
    <property type="entry name" value="TIR"/>
    <property type="match status" value="1"/>
</dbReference>
<dbReference type="Proteomes" id="UP000087766">
    <property type="component" value="Chromosome 7"/>
</dbReference>
<evidence type="ECO:0000259" key="6">
    <source>
        <dbReference type="PROSITE" id="PS50104"/>
    </source>
</evidence>
<evidence type="ECO:0000313" key="7">
    <source>
        <dbReference type="Proteomes" id="UP000087766"/>
    </source>
</evidence>
<dbReference type="InterPro" id="IPR058192">
    <property type="entry name" value="WHD_ROQ1-like"/>
</dbReference>
<dbReference type="InterPro" id="IPR000157">
    <property type="entry name" value="TIR_dom"/>
</dbReference>
<dbReference type="Pfam" id="PF01582">
    <property type="entry name" value="TIR"/>
    <property type="match status" value="1"/>
</dbReference>
<dbReference type="GO" id="GO:0007165">
    <property type="term" value="P:signal transduction"/>
    <property type="evidence" value="ECO:0007669"/>
    <property type="project" value="InterPro"/>
</dbReference>
<dbReference type="PANTHER" id="PTHR11017">
    <property type="entry name" value="LEUCINE-RICH REPEAT-CONTAINING PROTEIN"/>
    <property type="match status" value="1"/>
</dbReference>
<reference evidence="7" key="1">
    <citation type="journal article" date="2014" name="Nat. Commun.">
        <title>Genome sequence of mungbean and insights into evolution within Vigna species.</title>
        <authorList>
            <person name="Kang Y.J."/>
            <person name="Kim S.K."/>
            <person name="Kim M.Y."/>
            <person name="Lestari P."/>
            <person name="Kim K.H."/>
            <person name="Ha B.K."/>
            <person name="Jun T.H."/>
            <person name="Hwang W.J."/>
            <person name="Lee T."/>
            <person name="Lee J."/>
            <person name="Shim S."/>
            <person name="Yoon M.Y."/>
            <person name="Jang Y.E."/>
            <person name="Han K.S."/>
            <person name="Taeprayoon P."/>
            <person name="Yoon N."/>
            <person name="Somta P."/>
            <person name="Tanya P."/>
            <person name="Kim K.S."/>
            <person name="Gwag J.G."/>
            <person name="Moon J.K."/>
            <person name="Lee Y.H."/>
            <person name="Park B.S."/>
            <person name="Bombarely A."/>
            <person name="Doyle J.J."/>
            <person name="Jackson S.A."/>
            <person name="Schafleitner R."/>
            <person name="Srinives P."/>
            <person name="Varshney R.K."/>
            <person name="Lee S.H."/>
        </authorList>
    </citation>
    <scope>NUCLEOTIDE SEQUENCE [LARGE SCALE GENOMIC DNA]</scope>
    <source>
        <strain evidence="7">cv. VC1973A</strain>
    </source>
</reference>
<keyword evidence="3" id="KW-0611">Plant defense</keyword>
<dbReference type="SMART" id="SM00255">
    <property type="entry name" value="TIR"/>
    <property type="match status" value="1"/>
</dbReference>
<dbReference type="InterPro" id="IPR042197">
    <property type="entry name" value="Apaf_helical"/>
</dbReference>
<keyword evidence="5" id="KW-1133">Transmembrane helix</keyword>
<dbReference type="InterPro" id="IPR026960">
    <property type="entry name" value="RVT-Znf"/>
</dbReference>
<dbReference type="SUPFAM" id="SSF52058">
    <property type="entry name" value="L domain-like"/>
    <property type="match status" value="1"/>
</dbReference>
<dbReference type="GO" id="GO:0043531">
    <property type="term" value="F:ADP binding"/>
    <property type="evidence" value="ECO:0007669"/>
    <property type="project" value="InterPro"/>
</dbReference>
<dbReference type="Gene3D" id="3.80.10.10">
    <property type="entry name" value="Ribonuclease Inhibitor"/>
    <property type="match status" value="2"/>
</dbReference>
<proteinExistence type="predicted"/>
<keyword evidence="4" id="KW-0520">NAD</keyword>
<evidence type="ECO:0000313" key="8">
    <source>
        <dbReference type="RefSeq" id="XP_022638866.1"/>
    </source>
</evidence>
<dbReference type="Gene3D" id="3.40.50.300">
    <property type="entry name" value="P-loop containing nucleotide triphosphate hydrolases"/>
    <property type="match status" value="1"/>
</dbReference>
<dbReference type="InterPro" id="IPR032675">
    <property type="entry name" value="LRR_dom_sf"/>
</dbReference>
<dbReference type="OrthoDB" id="1435371at2759"/>
<dbReference type="InterPro" id="IPR058546">
    <property type="entry name" value="RPS4B/Roq1-like_LRR"/>
</dbReference>
<dbReference type="Pfam" id="PF23282">
    <property type="entry name" value="WHD_ROQ1"/>
    <property type="match status" value="1"/>
</dbReference>
<dbReference type="STRING" id="3916.A0A3Q0F5S8"/>